<evidence type="ECO:0000256" key="1">
    <source>
        <dbReference type="ARBA" id="ARBA00022603"/>
    </source>
</evidence>
<dbReference type="PIRSF" id="PIRSF018005">
    <property type="entry name" value="UCP018005"/>
    <property type="match status" value="1"/>
</dbReference>
<dbReference type="Proteomes" id="UP000584931">
    <property type="component" value="Unassembled WGS sequence"/>
</dbReference>
<evidence type="ECO:0000259" key="4">
    <source>
        <dbReference type="Pfam" id="PF10017"/>
    </source>
</evidence>
<comment type="caution">
    <text evidence="5">The sequence shown here is derived from an EMBL/GenBank/DDBJ whole genome shotgun (WGS) entry which is preliminary data.</text>
</comment>
<gene>
    <name evidence="3" type="primary">egtD</name>
    <name evidence="5" type="ORF">HNR06_003694</name>
</gene>
<organism evidence="5 6">
    <name type="scientific">Nocardiopsis sinuspersici</name>
    <dbReference type="NCBI Taxonomy" id="501010"/>
    <lineage>
        <taxon>Bacteria</taxon>
        <taxon>Bacillati</taxon>
        <taxon>Actinomycetota</taxon>
        <taxon>Actinomycetes</taxon>
        <taxon>Streptosporangiales</taxon>
        <taxon>Nocardiopsidaceae</taxon>
        <taxon>Nocardiopsis</taxon>
    </lineage>
</organism>
<proteinExistence type="inferred from homology"/>
<feature type="binding site" evidence="3">
    <location>
        <position position="112"/>
    </location>
    <ligand>
        <name>S-adenosyl-L-methionine</name>
        <dbReference type="ChEBI" id="CHEBI:59789"/>
    </ligand>
</feature>
<accession>A0A7Z0BLE7</accession>
<keyword evidence="2 3" id="KW-0808">Transferase</keyword>
<dbReference type="UniPathway" id="UPA01014"/>
<keyword evidence="1 3" id="KW-0489">Methyltransferase</keyword>
<dbReference type="AlphaFoldDB" id="A0A7Z0BLE7"/>
<feature type="binding site" evidence="3">
    <location>
        <begin position="284"/>
        <end position="286"/>
    </location>
    <ligand>
        <name>L-histidine</name>
        <dbReference type="ChEBI" id="CHEBI:57595"/>
    </ligand>
</feature>
<dbReference type="EMBL" id="JACCHL010000001">
    <property type="protein sequence ID" value="NYH54105.1"/>
    <property type="molecule type" value="Genomic_DNA"/>
</dbReference>
<dbReference type="InterPro" id="IPR051128">
    <property type="entry name" value="EgtD_Methyltrsf_superfamily"/>
</dbReference>
<dbReference type="GO" id="GO:0032259">
    <property type="term" value="P:methylation"/>
    <property type="evidence" value="ECO:0007669"/>
    <property type="project" value="UniProtKB-KW"/>
</dbReference>
<feature type="binding site" evidence="3">
    <location>
        <position position="91"/>
    </location>
    <ligand>
        <name>S-adenosyl-L-methionine</name>
        <dbReference type="ChEBI" id="CHEBI:59789"/>
    </ligand>
</feature>
<dbReference type="GO" id="GO:0008276">
    <property type="term" value="F:protein methyltransferase activity"/>
    <property type="evidence" value="ECO:0007669"/>
    <property type="project" value="InterPro"/>
</dbReference>
<feature type="domain" description="Histidine-specific methyltransferase SAM-dependent" evidence="4">
    <location>
        <begin position="18"/>
        <end position="322"/>
    </location>
</feature>
<comment type="function">
    <text evidence="3">Catalyzes the SAM-dependent triple methylation of the alpha-amino group of histidine to form hercynine, a step in the biosynthesis pathway of ergothioneine.</text>
</comment>
<comment type="subunit">
    <text evidence="3">Monomer.</text>
</comment>
<dbReference type="GO" id="GO:0052706">
    <property type="term" value="F:L-histidine N(alpha)-methyltransferase activity"/>
    <property type="evidence" value="ECO:0007669"/>
    <property type="project" value="UniProtKB-UniRule"/>
</dbReference>
<keyword evidence="3" id="KW-0949">S-adenosyl-L-methionine</keyword>
<dbReference type="HAMAP" id="MF_02037">
    <property type="entry name" value="EgtD"/>
    <property type="match status" value="1"/>
</dbReference>
<dbReference type="InterPro" id="IPR017804">
    <property type="entry name" value="MeTrfase_EgtD-like"/>
</dbReference>
<dbReference type="InterPro" id="IPR035094">
    <property type="entry name" value="EgtD"/>
</dbReference>
<dbReference type="PANTHER" id="PTHR43397:SF1">
    <property type="entry name" value="ERGOTHIONEINE BIOSYNTHESIS PROTEIN 1"/>
    <property type="match status" value="1"/>
</dbReference>
<dbReference type="InterPro" id="IPR019257">
    <property type="entry name" value="MeTrfase_dom"/>
</dbReference>
<dbReference type="Pfam" id="PF10017">
    <property type="entry name" value="Methyltransf_33"/>
    <property type="match status" value="1"/>
</dbReference>
<dbReference type="NCBIfam" id="TIGR03438">
    <property type="entry name" value="egtD_ergothio"/>
    <property type="match status" value="1"/>
</dbReference>
<reference evidence="5 6" key="1">
    <citation type="submission" date="2020-07" db="EMBL/GenBank/DDBJ databases">
        <title>Sequencing the genomes of 1000 actinobacteria strains.</title>
        <authorList>
            <person name="Klenk H.-P."/>
        </authorList>
    </citation>
    <scope>NUCLEOTIDE SEQUENCE [LARGE SCALE GENOMIC DNA]</scope>
    <source>
        <strain evidence="5 6">DSM 45278</strain>
    </source>
</reference>
<feature type="binding site" evidence="3">
    <location>
        <position position="85"/>
    </location>
    <ligand>
        <name>S-adenosyl-L-methionine</name>
        <dbReference type="ChEBI" id="CHEBI:59789"/>
    </ligand>
</feature>
<dbReference type="SUPFAM" id="SSF53335">
    <property type="entry name" value="S-adenosyl-L-methionine-dependent methyltransferases"/>
    <property type="match status" value="1"/>
</dbReference>
<dbReference type="InterPro" id="IPR032888">
    <property type="entry name" value="EgtD_Actinobacteria"/>
</dbReference>
<evidence type="ECO:0000256" key="3">
    <source>
        <dbReference type="HAMAP-Rule" id="MF_02037"/>
    </source>
</evidence>
<feature type="binding site" evidence="3">
    <location>
        <position position="55"/>
    </location>
    <ligand>
        <name>L-histidine</name>
        <dbReference type="ChEBI" id="CHEBI:57595"/>
    </ligand>
</feature>
<comment type="similarity">
    <text evidence="3">Belongs to the methyltransferase superfamily. EgtD family.</text>
</comment>
<evidence type="ECO:0000313" key="5">
    <source>
        <dbReference type="EMBL" id="NYH54105.1"/>
    </source>
</evidence>
<dbReference type="RefSeq" id="WP_179810754.1">
    <property type="nucleotide sequence ID" value="NZ_JACCHL010000001.1"/>
</dbReference>
<protein>
    <recommendedName>
        <fullName evidence="3">Histidine N-alpha-methyltransferase</fullName>
        <ecNumber evidence="3">2.1.1.44</ecNumber>
    </recommendedName>
    <alternativeName>
        <fullName evidence="3">Histidine trimethyltransferase</fullName>
    </alternativeName>
</protein>
<dbReference type="PANTHER" id="PTHR43397">
    <property type="entry name" value="ERGOTHIONEINE BIOSYNTHESIS PROTEIN 1"/>
    <property type="match status" value="1"/>
</dbReference>
<evidence type="ECO:0000256" key="2">
    <source>
        <dbReference type="ARBA" id="ARBA00022679"/>
    </source>
</evidence>
<comment type="catalytic activity">
    <reaction evidence="3">
        <text>L-histidine + 3 S-adenosyl-L-methionine = hercynine + 3 S-adenosyl-L-homocysteine + 3 H(+)</text>
        <dbReference type="Rhea" id="RHEA:38471"/>
        <dbReference type="ChEBI" id="CHEBI:15378"/>
        <dbReference type="ChEBI" id="CHEBI:15781"/>
        <dbReference type="ChEBI" id="CHEBI:57595"/>
        <dbReference type="ChEBI" id="CHEBI:57856"/>
        <dbReference type="ChEBI" id="CHEBI:59789"/>
        <dbReference type="EC" id="2.1.1.44"/>
    </reaction>
</comment>
<dbReference type="GO" id="GO:0052699">
    <property type="term" value="P:ergothioneine biosynthetic process"/>
    <property type="evidence" value="ECO:0007669"/>
    <property type="project" value="UniProtKB-UniRule"/>
</dbReference>
<feature type="binding site" evidence="3">
    <location>
        <position position="208"/>
    </location>
    <ligand>
        <name>L-histidine</name>
        <dbReference type="ChEBI" id="CHEBI:57595"/>
    </ligand>
</feature>
<dbReference type="Gene3D" id="3.40.50.150">
    <property type="entry name" value="Vaccinia Virus protein VP39"/>
    <property type="match status" value="2"/>
</dbReference>
<feature type="binding site" evidence="3">
    <location>
        <position position="168"/>
    </location>
    <ligand>
        <name>L-histidine</name>
        <dbReference type="ChEBI" id="CHEBI:57595"/>
    </ligand>
</feature>
<name>A0A7Z0BLE7_9ACTN</name>
<dbReference type="InterPro" id="IPR029063">
    <property type="entry name" value="SAM-dependent_MTases_sf"/>
</dbReference>
<comment type="pathway">
    <text evidence="3">Amino-acid biosynthesis; ergothioneine biosynthesis.</text>
</comment>
<evidence type="ECO:0000313" key="6">
    <source>
        <dbReference type="Proteomes" id="UP000584931"/>
    </source>
</evidence>
<feature type="binding site" evidence="3">
    <location>
        <begin position="140"/>
        <end position="141"/>
    </location>
    <ligand>
        <name>S-adenosyl-L-methionine</name>
        <dbReference type="ChEBI" id="CHEBI:59789"/>
    </ligand>
</feature>
<sequence>MFRIDRNLTADDLDKALRADVAEGLSARPKRLPPKWFYDERGSALFEEITALPEYYPTRAERAILELRADAVAESADAEALIELGSGSGIKTRLLLEAMGDHGRLNRFVPVDVSGDFLASSARRVADDHPGLDVHAVVGDFEEHLGLLPVASAGERRLLAVLGSTIGNQEPGPRAAFLRDVRGVLGHGDSLLLGVDLVKDAARLVAAYDDAQGITAAFNRNVLNVINHKLGADFDPAAFDHLARWNAEREWIEMRLRSRTDQRVRIADLGLEVDFAAGEEMLTEISAKFRREGLAAELDAAGFDLVHWWTDPDGDFALALASVR</sequence>
<dbReference type="EC" id="2.1.1.44" evidence="3"/>